<feature type="region of interest" description="Disordered" evidence="1">
    <location>
        <begin position="20"/>
        <end position="45"/>
    </location>
</feature>
<evidence type="ECO:0000313" key="2">
    <source>
        <dbReference type="EMBL" id="GIX99119.1"/>
    </source>
</evidence>
<sequence length="100" mass="11217">MIRDPDGGDDIHFSEHAAMSPKAALRPHVHVQTKASDKHSKPSPEIKIPLPVLCIIWKSSVGVLSGTKISRSNLIPFHLAYQLLIQQLEEHREFKTVSIF</sequence>
<evidence type="ECO:0000256" key="1">
    <source>
        <dbReference type="SAM" id="MobiDB-lite"/>
    </source>
</evidence>
<reference evidence="2 3" key="1">
    <citation type="submission" date="2021-06" db="EMBL/GenBank/DDBJ databases">
        <title>Caerostris extrusa draft genome.</title>
        <authorList>
            <person name="Kono N."/>
            <person name="Arakawa K."/>
        </authorList>
    </citation>
    <scope>NUCLEOTIDE SEQUENCE [LARGE SCALE GENOMIC DNA]</scope>
</reference>
<proteinExistence type="predicted"/>
<feature type="compositionally biased region" description="Basic and acidic residues" evidence="1">
    <location>
        <begin position="35"/>
        <end position="44"/>
    </location>
</feature>
<gene>
    <name evidence="2" type="ORF">CEXT_33581</name>
</gene>
<dbReference type="Proteomes" id="UP001054945">
    <property type="component" value="Unassembled WGS sequence"/>
</dbReference>
<keyword evidence="3" id="KW-1185">Reference proteome</keyword>
<name>A0AAV4PTL8_CAEEX</name>
<organism evidence="2 3">
    <name type="scientific">Caerostris extrusa</name>
    <name type="common">Bark spider</name>
    <name type="synonym">Caerostris bankana</name>
    <dbReference type="NCBI Taxonomy" id="172846"/>
    <lineage>
        <taxon>Eukaryota</taxon>
        <taxon>Metazoa</taxon>
        <taxon>Ecdysozoa</taxon>
        <taxon>Arthropoda</taxon>
        <taxon>Chelicerata</taxon>
        <taxon>Arachnida</taxon>
        <taxon>Araneae</taxon>
        <taxon>Araneomorphae</taxon>
        <taxon>Entelegynae</taxon>
        <taxon>Araneoidea</taxon>
        <taxon>Araneidae</taxon>
        <taxon>Caerostris</taxon>
    </lineage>
</organism>
<protein>
    <submittedName>
        <fullName evidence="2">Uncharacterized protein</fullName>
    </submittedName>
</protein>
<evidence type="ECO:0000313" key="3">
    <source>
        <dbReference type="Proteomes" id="UP001054945"/>
    </source>
</evidence>
<comment type="caution">
    <text evidence="2">The sequence shown here is derived from an EMBL/GenBank/DDBJ whole genome shotgun (WGS) entry which is preliminary data.</text>
</comment>
<dbReference type="AlphaFoldDB" id="A0AAV4PTL8"/>
<accession>A0AAV4PTL8</accession>
<dbReference type="EMBL" id="BPLR01005007">
    <property type="protein sequence ID" value="GIX99119.1"/>
    <property type="molecule type" value="Genomic_DNA"/>
</dbReference>